<dbReference type="Gene3D" id="3.30.1330.30">
    <property type="match status" value="1"/>
</dbReference>
<protein>
    <submittedName>
        <fullName evidence="5">23S rRNA (Guanosine-2'-O-)-methyltransferase</fullName>
    </submittedName>
</protein>
<evidence type="ECO:0000256" key="2">
    <source>
        <dbReference type="ARBA" id="ARBA00022603"/>
    </source>
</evidence>
<dbReference type="GO" id="GO:0008173">
    <property type="term" value="F:RNA methyltransferase activity"/>
    <property type="evidence" value="ECO:0007669"/>
    <property type="project" value="InterPro"/>
</dbReference>
<dbReference type="InterPro" id="IPR013123">
    <property type="entry name" value="SpoU_subst-bd"/>
</dbReference>
<dbReference type="AlphaFoldDB" id="A0A975B8S9"/>
<dbReference type="InterPro" id="IPR029026">
    <property type="entry name" value="tRNA_m1G_MTases_N"/>
</dbReference>
<gene>
    <name evidence="5" type="primary">rlmB</name>
    <name evidence="5" type="ORF">dnl_32910</name>
</gene>
<dbReference type="Proteomes" id="UP000663720">
    <property type="component" value="Chromosome"/>
</dbReference>
<dbReference type="CDD" id="cd18103">
    <property type="entry name" value="SpoU-like_RlmB"/>
    <property type="match status" value="1"/>
</dbReference>
<dbReference type="GO" id="GO:0032259">
    <property type="term" value="P:methylation"/>
    <property type="evidence" value="ECO:0007669"/>
    <property type="project" value="UniProtKB-KW"/>
</dbReference>
<organism evidence="5 6">
    <name type="scientific">Desulfonema limicola</name>
    <dbReference type="NCBI Taxonomy" id="45656"/>
    <lineage>
        <taxon>Bacteria</taxon>
        <taxon>Pseudomonadati</taxon>
        <taxon>Thermodesulfobacteriota</taxon>
        <taxon>Desulfobacteria</taxon>
        <taxon>Desulfobacterales</taxon>
        <taxon>Desulfococcaceae</taxon>
        <taxon>Desulfonema</taxon>
    </lineage>
</organism>
<dbReference type="SUPFAM" id="SSF55315">
    <property type="entry name" value="L30e-like"/>
    <property type="match status" value="1"/>
</dbReference>
<keyword evidence="3" id="KW-0808">Transferase</keyword>
<proteinExistence type="inferred from homology"/>
<dbReference type="FunFam" id="3.40.1280.10:FF:000008">
    <property type="entry name" value="Group 3 RNA methyltransferase TrmH"/>
    <property type="match status" value="1"/>
</dbReference>
<keyword evidence="2" id="KW-0489">Methyltransferase</keyword>
<evidence type="ECO:0000259" key="4">
    <source>
        <dbReference type="SMART" id="SM00967"/>
    </source>
</evidence>
<dbReference type="InterPro" id="IPR004441">
    <property type="entry name" value="rRNA_MeTrfase_TrmH"/>
</dbReference>
<dbReference type="Pfam" id="PF08032">
    <property type="entry name" value="SpoU_sub_bind"/>
    <property type="match status" value="1"/>
</dbReference>
<comment type="similarity">
    <text evidence="1">Belongs to the class IV-like SAM-binding methyltransferase superfamily. RNA methyltransferase TrmH family.</text>
</comment>
<reference evidence="5" key="1">
    <citation type="journal article" date="2021" name="Microb. Physiol.">
        <title>Proteogenomic Insights into the Physiology of Marine, Sulfate-Reducing, Filamentous Desulfonema limicola and Desulfonema magnum.</title>
        <authorList>
            <person name="Schnaars V."/>
            <person name="Wohlbrand L."/>
            <person name="Scheve S."/>
            <person name="Hinrichs C."/>
            <person name="Reinhardt R."/>
            <person name="Rabus R."/>
        </authorList>
    </citation>
    <scope>NUCLEOTIDE SEQUENCE</scope>
    <source>
        <strain evidence="5">5ac10</strain>
    </source>
</reference>
<dbReference type="PANTHER" id="PTHR46429:SF1">
    <property type="entry name" value="23S RRNA (GUANOSINE-2'-O-)-METHYLTRANSFERASE RLMB"/>
    <property type="match status" value="1"/>
</dbReference>
<dbReference type="EMBL" id="CP061799">
    <property type="protein sequence ID" value="QTA80973.1"/>
    <property type="molecule type" value="Genomic_DNA"/>
</dbReference>
<evidence type="ECO:0000256" key="3">
    <source>
        <dbReference type="ARBA" id="ARBA00022679"/>
    </source>
</evidence>
<dbReference type="InterPro" id="IPR029028">
    <property type="entry name" value="Alpha/beta_knot_MTases"/>
</dbReference>
<dbReference type="InterPro" id="IPR029064">
    <property type="entry name" value="Ribosomal_eL30-like_sf"/>
</dbReference>
<dbReference type="KEGG" id="dli:dnl_32910"/>
<dbReference type="InterPro" id="IPR001537">
    <property type="entry name" value="SpoU_MeTrfase"/>
</dbReference>
<dbReference type="RefSeq" id="WP_207687060.1">
    <property type="nucleotide sequence ID" value="NZ_CP061799.1"/>
</dbReference>
<sequence length="243" mass="26177">MKTEILFGIHPVYEALKAGKRSFVEIYISKDKSRLSARLEQAVSLAESRNIPVKISNSKNMQKMTGSEMHQGIGAKTSVYSFADISDLFNNSEPFILILDSIVDTHNLGALIRTAQCAGVSGIIIPKDRAAGPSPAVSKASAGALEHVSLIQAVNLVNIIKELKKKGVWIFGLAPDAKESVFEKDLKGPGAVIIGGEEKGIRPGVKKHCDFLISIPQKGHIDSLNASVAGAVVMYEAFRQRLI</sequence>
<dbReference type="SMART" id="SM00967">
    <property type="entry name" value="SpoU_sub_bind"/>
    <property type="match status" value="1"/>
</dbReference>
<dbReference type="GO" id="GO:0005829">
    <property type="term" value="C:cytosol"/>
    <property type="evidence" value="ECO:0007669"/>
    <property type="project" value="TreeGrafter"/>
</dbReference>
<dbReference type="Pfam" id="PF00588">
    <property type="entry name" value="SpoU_methylase"/>
    <property type="match status" value="1"/>
</dbReference>
<accession>A0A975B8S9</accession>
<name>A0A975B8S9_9BACT</name>
<dbReference type="GO" id="GO:0003723">
    <property type="term" value="F:RNA binding"/>
    <property type="evidence" value="ECO:0007669"/>
    <property type="project" value="InterPro"/>
</dbReference>
<dbReference type="PANTHER" id="PTHR46429">
    <property type="entry name" value="23S RRNA (GUANOSINE-2'-O-)-METHYLTRANSFERASE RLMB"/>
    <property type="match status" value="1"/>
</dbReference>
<dbReference type="NCBIfam" id="TIGR00186">
    <property type="entry name" value="rRNA_methyl_3"/>
    <property type="match status" value="1"/>
</dbReference>
<evidence type="ECO:0000313" key="6">
    <source>
        <dbReference type="Proteomes" id="UP000663720"/>
    </source>
</evidence>
<evidence type="ECO:0000256" key="1">
    <source>
        <dbReference type="ARBA" id="ARBA00007228"/>
    </source>
</evidence>
<dbReference type="GO" id="GO:0006396">
    <property type="term" value="P:RNA processing"/>
    <property type="evidence" value="ECO:0007669"/>
    <property type="project" value="InterPro"/>
</dbReference>
<keyword evidence="6" id="KW-1185">Reference proteome</keyword>
<evidence type="ECO:0000313" key="5">
    <source>
        <dbReference type="EMBL" id="QTA80973.1"/>
    </source>
</evidence>
<dbReference type="Gene3D" id="3.40.1280.10">
    <property type="match status" value="1"/>
</dbReference>
<feature type="domain" description="RNA 2-O ribose methyltransferase substrate binding" evidence="4">
    <location>
        <begin position="5"/>
        <end position="83"/>
    </location>
</feature>
<dbReference type="SUPFAM" id="SSF75217">
    <property type="entry name" value="alpha/beta knot"/>
    <property type="match status" value="1"/>
</dbReference>